<feature type="region of interest" description="Disordered" evidence="2">
    <location>
        <begin position="608"/>
        <end position="657"/>
    </location>
</feature>
<feature type="coiled-coil region" evidence="1">
    <location>
        <begin position="275"/>
        <end position="302"/>
    </location>
</feature>
<dbReference type="VEuPathDB" id="TrichDB:TRFO_37615"/>
<feature type="compositionally biased region" description="Basic and acidic residues" evidence="2">
    <location>
        <begin position="619"/>
        <end position="629"/>
    </location>
</feature>
<feature type="coiled-coil region" evidence="1">
    <location>
        <begin position="848"/>
        <end position="938"/>
    </location>
</feature>
<accession>A0A1J4JC44</accession>
<evidence type="ECO:0000256" key="2">
    <source>
        <dbReference type="SAM" id="MobiDB-lite"/>
    </source>
</evidence>
<feature type="coiled-coil region" evidence="1">
    <location>
        <begin position="507"/>
        <end position="548"/>
    </location>
</feature>
<feature type="compositionally biased region" description="Low complexity" evidence="2">
    <location>
        <begin position="361"/>
        <end position="371"/>
    </location>
</feature>
<proteinExistence type="predicted"/>
<keyword evidence="1" id="KW-0175">Coiled coil</keyword>
<reference evidence="3" key="1">
    <citation type="submission" date="2016-10" db="EMBL/GenBank/DDBJ databases">
        <authorList>
            <person name="Benchimol M."/>
            <person name="Almeida L.G."/>
            <person name="Vasconcelos A.T."/>
            <person name="Perreira-Neves A."/>
            <person name="Rosa I.A."/>
            <person name="Tasca T."/>
            <person name="Bogo M.R."/>
            <person name="de Souza W."/>
        </authorList>
    </citation>
    <scope>NUCLEOTIDE SEQUENCE [LARGE SCALE GENOMIC DNA]</scope>
    <source>
        <strain evidence="3">K</strain>
    </source>
</reference>
<dbReference type="EMBL" id="MLAK01001190">
    <property type="protein sequence ID" value="OHS96233.1"/>
    <property type="molecule type" value="Genomic_DNA"/>
</dbReference>
<sequence length="1088" mass="123262">MSFDPRKSHNQGIQPQDNSLTDLPKTSVDAGNADNAENPDNLTIISHDELFAQLSKLEDTFANLPAMKGLLKESSGGRTTLLEKIKFIEFAGAKMNEQLTSQNGGNGKNDYNSLAAVIEDSVSIIEKQLNISNNANLNDSEAVNSTNDTNCNIINESNDQGNNQKFQQSEFSSTIDNGQFFDIRARILRIGRFQESTIRALQQQLNDLLNAENTSAETMRELLRNVAENLENQMVMSMEDPAVNETMTELTSIAFDPNSDIENLRASLKKSLEVQQKSQTKIVQLQKRVQNLEDRIRVEIDALPGQLEEPSITDDDISLADAKSNTSSIAFGGLRDFKSTFSGRSSSRPRLNFPSSGLGGSSTLSGANSSSPIKAHKKRVIDFDDDSEIDSFALREAYHPELEERYHDQLIQLQEEMKSPGMSSHEILRKHPEITDQFIDLKSKILVQQDTISNLKKDKEIILKLKEEIAEKDAKIKELEDGGATYAKDCPEAKKQMKTINLLMVKLTQAKNKIVFHHEQMRNMRQQVAEKEKASKNLEIELSNVKHDLDIIHNAFDSSIFEANGQKNIEIQKQGLRNIVSKLTQTEKLCQKQQQQIMSLKTMMRNMKKQIDSQSPTQTKEKPKYHYADNDSSENSEENQTQNQDTNPNQNQTQNNENMKLKQNVRNGNRINIENNKENNQNESSFEIINDTETETENSQICDDNEKVNFKHDSNSMINSSFDDNSSLKRKTSLQIQNSHTFVTSNVFERLNKELFVAKQHCESLEKVVSNLKQAFEEKDEEHLNNEIVHLKKSLKNMKTVLEKTSEISNQEGSKSAMNSITTDGILPNSSNIVNGTASNNEETSRMVDEYTEELSKIRYQCMNLERQLNSLKLENESLQKSQDLAAQQTTEIGRLKKSLKGVQEALDHKIIESQAEKEKLETIIKTSNERIRAQEIDKQEMRNISLEQTTRISSLEKQLSDLQFDADSRIASLTKKLSDQHKEFQSFISFEKDIRNQTSTDKQKIEELSSLLQVANNTISTLSAEKDSLMQIMYNDSNCSYPEVSDSQNGSGFQLHLDMLETQISNQINNVMGVKSSIMEETPRTPM</sequence>
<comment type="caution">
    <text evidence="3">The sequence shown here is derived from an EMBL/GenBank/DDBJ whole genome shotgun (WGS) entry which is preliminary data.</text>
</comment>
<gene>
    <name evidence="3" type="ORF">TRFO_37615</name>
</gene>
<name>A0A1J4JC44_9EUKA</name>
<evidence type="ECO:0000313" key="4">
    <source>
        <dbReference type="Proteomes" id="UP000179807"/>
    </source>
</evidence>
<dbReference type="Proteomes" id="UP000179807">
    <property type="component" value="Unassembled WGS sequence"/>
</dbReference>
<evidence type="ECO:0000313" key="3">
    <source>
        <dbReference type="EMBL" id="OHS96233.1"/>
    </source>
</evidence>
<feature type="compositionally biased region" description="Low complexity" evidence="2">
    <location>
        <begin position="638"/>
        <end position="657"/>
    </location>
</feature>
<feature type="region of interest" description="Disordered" evidence="2">
    <location>
        <begin position="341"/>
        <end position="371"/>
    </location>
</feature>
<dbReference type="GeneID" id="94846243"/>
<keyword evidence="4" id="KW-1185">Reference proteome</keyword>
<dbReference type="AlphaFoldDB" id="A0A1J4JC44"/>
<dbReference type="RefSeq" id="XP_068349370.1">
    <property type="nucleotide sequence ID" value="XM_068511539.1"/>
</dbReference>
<protein>
    <submittedName>
        <fullName evidence="3">Uncharacterized protein</fullName>
    </submittedName>
</protein>
<feature type="compositionally biased region" description="Polar residues" evidence="2">
    <location>
        <begin position="10"/>
        <end position="21"/>
    </location>
</feature>
<organism evidence="3 4">
    <name type="scientific">Tritrichomonas foetus</name>
    <dbReference type="NCBI Taxonomy" id="1144522"/>
    <lineage>
        <taxon>Eukaryota</taxon>
        <taxon>Metamonada</taxon>
        <taxon>Parabasalia</taxon>
        <taxon>Tritrichomonadida</taxon>
        <taxon>Tritrichomonadidae</taxon>
        <taxon>Tritrichomonas</taxon>
    </lineage>
</organism>
<feature type="coiled-coil region" evidence="1">
    <location>
        <begin position="201"/>
        <end position="240"/>
    </location>
</feature>
<evidence type="ECO:0000256" key="1">
    <source>
        <dbReference type="SAM" id="Coils"/>
    </source>
</evidence>
<feature type="region of interest" description="Disordered" evidence="2">
    <location>
        <begin position="1"/>
        <end position="40"/>
    </location>
</feature>
<feature type="coiled-coil region" evidence="1">
    <location>
        <begin position="455"/>
        <end position="482"/>
    </location>
</feature>